<sequence>MLTADVLKVYLRRLTNLSTRNRSLLLNTLPTEQFLDWKELDFVDGRAAFEVLKDVISQKKTIKLCQRLDSRSEKVNEISKRLTKLARTERFIEEERGSEDLYVAYPFVRGKLMDGTVIHAPLAFFPVTLQQQLSESAEGAVWKLHRRGEPAALNRSFLLAYGHFNQVKISEELLEKSLDELSRDPLVFRTELYELLKNSALEINFNQDLFQDTLQYFDGQSKPDLELLERNGELKLYPEAVLGIFPQTGSYLGPDYEALISEGADELAESEPFFFPIITPTPNSIKEEHTFTAFPQDGTQEAALRRIKQGESLVVQGPPGTGKSQLISNLMADFAARGKRVLLVCQKRVALDVVHQRLAQVGMSPFLALVHDFKNDRAALYGQLTAQIENVEAYQQQNYSLDSIVLERQFLQTSRNIEQAGKELGEFKTALFNSLDCGLSPKELYLTSDPTAPQIVMPHFKSFQFDDKLEVFLQKLRRYASYRKALGATHPWHNRVDFSQISFQETPKIDATIDEVISWNENLQTQTKGCLGEAITIDKALRIAHQKNALLQCAQWLEEENVWPLLKKWESGFFTKEIKKWIKNATEEIFRLSSEKRLGAEIDSSGLASFAVRLQNIITARGSLLKWAFYGDKPYFRSLAASYGLSLDLGDLYKLNDYLTNRVRGEQLLKEVGEKLEVSILTEQFERSVSNYKAFMISYGTAQEVFQQLGKNFEFLRKSVNEARSFQEVKKKIEALVALCEQTAQKYQAWGKYLTKDQINLLLESSTFQDELKQTLHRDFDLLTEADLLKSNFSPIEAEVCLALETQLALQKEDFIRLFQNSLRLAWLAHLEELYPILRAVSSLKISQLEQELQEGILQKQSLSREILLMQLREQTGKNVEFNRLQNRVTYRELHHQVTKKRKIWPVRKLMEQHAEEVFRLVPCWLASPETVSAVFPLTKGLFDLVIFDEASQCYSEYGIPSIYRAKQTVVVGDSKQLTPYDLYRVRYEGDNEEERAALEVESLLDLSKQFLPETMLQGHYRSRSLDLIDFSNQYFYKNKLQLLPHFEDINQQEPAIQFIKVAGIWENNRNLAEAEKVVELLNDLQRTHPNHSIGVVTFNLPQQQLIENLLLRPQDDNGAETHFLRLVAHSLFVKNIENVQGDERDIIIFSVGYAPDARGKLRAQFGSLNALGGENRLNVAITRAREKVFVVTGILPDELRVEDSLHEGPRLLKAYLQYALDVSEGRYSPQPFGSDKHRSEWLLKDQLMKSEKWQTKTQTETEPVPSTLHLTLPFADLTVKKDDRYEGLILTDDELYQQAVSAKESHAYLPLQLRAKGWSFERRWSREWWRKR</sequence>
<accession>A0A344TNH5</accession>
<keyword evidence="3" id="KW-0378">Hydrolase</keyword>
<feature type="domain" description="DNA2/NAM7 helicase-like C-terminal" evidence="2">
    <location>
        <begin position="1011"/>
        <end position="1192"/>
    </location>
</feature>
<dbReference type="PANTHER" id="PTHR10887">
    <property type="entry name" value="DNA2/NAM7 HELICASE FAMILY"/>
    <property type="match status" value="1"/>
</dbReference>
<proteinExistence type="predicted"/>
<dbReference type="KEGG" id="run:DR864_21795"/>
<dbReference type="PANTHER" id="PTHR10887:SF530">
    <property type="entry name" value="SUPERFAMILY I DNA HELICASES"/>
    <property type="match status" value="1"/>
</dbReference>
<dbReference type="RefSeq" id="WP_114068961.1">
    <property type="nucleotide sequence ID" value="NZ_CP030850.1"/>
</dbReference>
<dbReference type="SUPFAM" id="SSF52540">
    <property type="entry name" value="P-loop containing nucleoside triphosphate hydrolases"/>
    <property type="match status" value="1"/>
</dbReference>
<organism evidence="3 4">
    <name type="scientific">Runella rosea</name>
    <dbReference type="NCBI Taxonomy" id="2259595"/>
    <lineage>
        <taxon>Bacteria</taxon>
        <taxon>Pseudomonadati</taxon>
        <taxon>Bacteroidota</taxon>
        <taxon>Cytophagia</taxon>
        <taxon>Cytophagales</taxon>
        <taxon>Spirosomataceae</taxon>
        <taxon>Runella</taxon>
    </lineage>
</organism>
<dbReference type="Pfam" id="PF13086">
    <property type="entry name" value="AAA_11"/>
    <property type="match status" value="2"/>
</dbReference>
<feature type="domain" description="DNA2/NAM7 helicase helicase" evidence="1">
    <location>
        <begin position="299"/>
        <end position="360"/>
    </location>
</feature>
<dbReference type="InterPro" id="IPR041679">
    <property type="entry name" value="DNA2/NAM7-like_C"/>
</dbReference>
<evidence type="ECO:0000313" key="4">
    <source>
        <dbReference type="Proteomes" id="UP000251993"/>
    </source>
</evidence>
<evidence type="ECO:0000259" key="1">
    <source>
        <dbReference type="Pfam" id="PF13086"/>
    </source>
</evidence>
<dbReference type="Pfam" id="PF13087">
    <property type="entry name" value="AAA_12"/>
    <property type="match status" value="1"/>
</dbReference>
<dbReference type="EMBL" id="CP030850">
    <property type="protein sequence ID" value="AXE20196.1"/>
    <property type="molecule type" value="Genomic_DNA"/>
</dbReference>
<keyword evidence="3" id="KW-0547">Nucleotide-binding</keyword>
<reference evidence="3 4" key="1">
    <citation type="submission" date="2018-07" db="EMBL/GenBank/DDBJ databases">
        <title>Genome sequencing of Runella.</title>
        <authorList>
            <person name="Baek M.-G."/>
            <person name="Yi H."/>
        </authorList>
    </citation>
    <scope>NUCLEOTIDE SEQUENCE [LARGE SCALE GENOMIC DNA]</scope>
    <source>
        <strain evidence="3 4">HYN0085</strain>
    </source>
</reference>
<protein>
    <submittedName>
        <fullName evidence="3">DNA helicase</fullName>
    </submittedName>
</protein>
<evidence type="ECO:0000313" key="3">
    <source>
        <dbReference type="EMBL" id="AXE20196.1"/>
    </source>
</evidence>
<dbReference type="InterPro" id="IPR047187">
    <property type="entry name" value="SF1_C_Upf1"/>
</dbReference>
<dbReference type="Proteomes" id="UP000251993">
    <property type="component" value="Chromosome"/>
</dbReference>
<dbReference type="InterPro" id="IPR027417">
    <property type="entry name" value="P-loop_NTPase"/>
</dbReference>
<dbReference type="InterPro" id="IPR045055">
    <property type="entry name" value="DNA2/NAM7-like"/>
</dbReference>
<dbReference type="InterPro" id="IPR025103">
    <property type="entry name" value="DUF4011"/>
</dbReference>
<name>A0A344TNH5_9BACT</name>
<dbReference type="Pfam" id="PF13195">
    <property type="entry name" value="DUF4011"/>
    <property type="match status" value="1"/>
</dbReference>
<feature type="domain" description="DNA2/NAM7 helicase helicase" evidence="1">
    <location>
        <begin position="846"/>
        <end position="980"/>
    </location>
</feature>
<dbReference type="OrthoDB" id="9757917at2"/>
<dbReference type="InterPro" id="IPR041677">
    <property type="entry name" value="DNA2/NAM7_AAA_11"/>
</dbReference>
<keyword evidence="3" id="KW-0347">Helicase</keyword>
<keyword evidence="3" id="KW-0067">ATP-binding</keyword>
<evidence type="ECO:0000259" key="2">
    <source>
        <dbReference type="Pfam" id="PF13087"/>
    </source>
</evidence>
<gene>
    <name evidence="3" type="ORF">DR864_21795</name>
</gene>
<dbReference type="CDD" id="cd18808">
    <property type="entry name" value="SF1_C_Upf1"/>
    <property type="match status" value="1"/>
</dbReference>
<dbReference type="GO" id="GO:0004386">
    <property type="term" value="F:helicase activity"/>
    <property type="evidence" value="ECO:0007669"/>
    <property type="project" value="UniProtKB-KW"/>
</dbReference>
<keyword evidence="4" id="KW-1185">Reference proteome</keyword>
<dbReference type="Gene3D" id="3.40.50.300">
    <property type="entry name" value="P-loop containing nucleotide triphosphate hydrolases"/>
    <property type="match status" value="3"/>
</dbReference>